<evidence type="ECO:0000313" key="2">
    <source>
        <dbReference type="EMBL" id="MEJ8855867.1"/>
    </source>
</evidence>
<dbReference type="Pfam" id="PF01656">
    <property type="entry name" value="CbiA"/>
    <property type="match status" value="1"/>
</dbReference>
<accession>A0ABU8X7Q4</accession>
<dbReference type="PANTHER" id="PTHR13696:SF96">
    <property type="entry name" value="COBQ_COBB_MIND_PARA NUCLEOTIDE BINDING DOMAIN-CONTAINING PROTEIN"/>
    <property type="match status" value="1"/>
</dbReference>
<dbReference type="SUPFAM" id="SSF52540">
    <property type="entry name" value="P-loop containing nucleoside triphosphate hydrolases"/>
    <property type="match status" value="1"/>
</dbReference>
<dbReference type="InterPro" id="IPR002586">
    <property type="entry name" value="CobQ/CobB/MinD/ParA_Nub-bd_dom"/>
</dbReference>
<dbReference type="PANTHER" id="PTHR13696">
    <property type="entry name" value="P-LOOP CONTAINING NUCLEOSIDE TRIPHOSPHATE HYDROLASE"/>
    <property type="match status" value="1"/>
</dbReference>
<keyword evidence="3" id="KW-1185">Reference proteome</keyword>
<dbReference type="EMBL" id="JBBKZS010000005">
    <property type="protein sequence ID" value="MEJ8855867.1"/>
    <property type="molecule type" value="Genomic_DNA"/>
</dbReference>
<comment type="caution">
    <text evidence="2">The sequence shown here is derived from an EMBL/GenBank/DDBJ whole genome shotgun (WGS) entry which is preliminary data.</text>
</comment>
<organism evidence="2 3">
    <name type="scientific">Variovorax robiniae</name>
    <dbReference type="NCBI Taxonomy" id="1836199"/>
    <lineage>
        <taxon>Bacteria</taxon>
        <taxon>Pseudomonadati</taxon>
        <taxon>Pseudomonadota</taxon>
        <taxon>Betaproteobacteria</taxon>
        <taxon>Burkholderiales</taxon>
        <taxon>Comamonadaceae</taxon>
        <taxon>Variovorax</taxon>
    </lineage>
</organism>
<proteinExistence type="predicted"/>
<evidence type="ECO:0000313" key="3">
    <source>
        <dbReference type="Proteomes" id="UP001367030"/>
    </source>
</evidence>
<dbReference type="PIRSF" id="PIRSF009320">
    <property type="entry name" value="Nuc_binding_HP_1000"/>
    <property type="match status" value="1"/>
</dbReference>
<dbReference type="CDD" id="cd02042">
    <property type="entry name" value="ParAB_family"/>
    <property type="match status" value="1"/>
</dbReference>
<feature type="domain" description="CobQ/CobB/MinD/ParA nucleotide binding" evidence="1">
    <location>
        <begin position="4"/>
        <end position="179"/>
    </location>
</feature>
<dbReference type="RefSeq" id="WP_340335940.1">
    <property type="nucleotide sequence ID" value="NZ_JBBKZS010000005.1"/>
</dbReference>
<sequence length="216" mass="22802">MKTLAIYSRKGGSGKSTVSIHLAVVASAVQRVILVDADPQATTSAWGIERSNNQSLVTPLVARCDPGSIAEVLDSARAAGFELAVVDCPPHATAGTMELLKAADHIVIPVQASMPDLAASQRSVAMARAADKPFSFVVNRASPRAPEVEQALSTLATAGPVTPITLGDRRAFARALVDGHAVTEFAPRSSKAVIEVQAYWDWLKAHMKEQAAWPVV</sequence>
<gene>
    <name evidence="2" type="ORF">WKW79_14890</name>
</gene>
<dbReference type="InterPro" id="IPR050678">
    <property type="entry name" value="DNA_Partitioning_ATPase"/>
</dbReference>
<protein>
    <submittedName>
        <fullName evidence="2">ParA family protein</fullName>
    </submittedName>
</protein>
<reference evidence="2 3" key="1">
    <citation type="submission" date="2024-03" db="EMBL/GenBank/DDBJ databases">
        <title>Novel species of the genus Variovorax.</title>
        <authorList>
            <person name="Liu Q."/>
            <person name="Xin Y.-H."/>
        </authorList>
    </citation>
    <scope>NUCLEOTIDE SEQUENCE [LARGE SCALE GENOMIC DNA]</scope>
    <source>
        <strain evidence="2 3">KACC 18901</strain>
    </source>
</reference>
<name>A0ABU8X7Q4_9BURK</name>
<evidence type="ECO:0000259" key="1">
    <source>
        <dbReference type="Pfam" id="PF01656"/>
    </source>
</evidence>
<dbReference type="InterPro" id="IPR027417">
    <property type="entry name" value="P-loop_NTPase"/>
</dbReference>
<dbReference type="Proteomes" id="UP001367030">
    <property type="component" value="Unassembled WGS sequence"/>
</dbReference>
<dbReference type="Gene3D" id="3.40.50.300">
    <property type="entry name" value="P-loop containing nucleotide triphosphate hydrolases"/>
    <property type="match status" value="1"/>
</dbReference>